<evidence type="ECO:0000259" key="3">
    <source>
        <dbReference type="Pfam" id="PF13828"/>
    </source>
</evidence>
<dbReference type="InterPro" id="IPR025241">
    <property type="entry name" value="DUF4190"/>
</dbReference>
<feature type="transmembrane region" description="Helical" evidence="2">
    <location>
        <begin position="160"/>
        <end position="190"/>
    </location>
</feature>
<feature type="domain" description="DUF4190" evidence="3">
    <location>
        <begin position="128"/>
        <end position="178"/>
    </location>
</feature>
<evidence type="ECO:0000256" key="1">
    <source>
        <dbReference type="SAM" id="MobiDB-lite"/>
    </source>
</evidence>
<keyword evidence="2" id="KW-1133">Transmembrane helix</keyword>
<keyword evidence="2" id="KW-0812">Transmembrane</keyword>
<dbReference type="Pfam" id="PF13828">
    <property type="entry name" value="DUF4190"/>
    <property type="match status" value="1"/>
</dbReference>
<feature type="region of interest" description="Disordered" evidence="1">
    <location>
        <begin position="1"/>
        <end position="66"/>
    </location>
</feature>
<gene>
    <name evidence="4" type="ORF">BKA03_002889</name>
</gene>
<proteinExistence type="predicted"/>
<dbReference type="EMBL" id="JACBZO010000001">
    <property type="protein sequence ID" value="NYI42770.1"/>
    <property type="molecule type" value="Genomic_DNA"/>
</dbReference>
<name>A0A7Y9ZDC4_9MICO</name>
<keyword evidence="2" id="KW-0472">Membrane</keyword>
<dbReference type="AlphaFoldDB" id="A0A7Y9ZDC4"/>
<feature type="compositionally biased region" description="Polar residues" evidence="1">
    <location>
        <begin position="40"/>
        <end position="56"/>
    </location>
</feature>
<protein>
    <recommendedName>
        <fullName evidence="3">DUF4190 domain-containing protein</fullName>
    </recommendedName>
</protein>
<feature type="transmembrane region" description="Helical" evidence="2">
    <location>
        <begin position="123"/>
        <end position="148"/>
    </location>
</feature>
<reference evidence="4 5" key="1">
    <citation type="submission" date="2020-07" db="EMBL/GenBank/DDBJ databases">
        <title>Sequencing the genomes of 1000 actinobacteria strains.</title>
        <authorList>
            <person name="Klenk H.-P."/>
        </authorList>
    </citation>
    <scope>NUCLEOTIDE SEQUENCE [LARGE SCALE GENOMIC DNA]</scope>
    <source>
        <strain evidence="4 5">DSM 19970</strain>
    </source>
</reference>
<evidence type="ECO:0000313" key="5">
    <source>
        <dbReference type="Proteomes" id="UP000547973"/>
    </source>
</evidence>
<accession>A0A7Y9ZDC4</accession>
<comment type="caution">
    <text evidence="4">The sequence shown here is derived from an EMBL/GenBank/DDBJ whole genome shotgun (WGS) entry which is preliminary data.</text>
</comment>
<feature type="compositionally biased region" description="Pro residues" evidence="1">
    <location>
        <begin position="1"/>
        <end position="12"/>
    </location>
</feature>
<dbReference type="Proteomes" id="UP000547973">
    <property type="component" value="Unassembled WGS sequence"/>
</dbReference>
<keyword evidence="5" id="KW-1185">Reference proteome</keyword>
<evidence type="ECO:0000256" key="2">
    <source>
        <dbReference type="SAM" id="Phobius"/>
    </source>
</evidence>
<evidence type="ECO:0000313" key="4">
    <source>
        <dbReference type="EMBL" id="NYI42770.1"/>
    </source>
</evidence>
<sequence>MSQTQPEPPADSPFPASAGFGRAQRASPPPPWETLPPASAQPSLGNRPTYAQSGNAQPILPPPPSPSLYGQRGWSVELAPFLERFVNVPPPVYNQPPMQVSPLGGTVVPLPIQQVSTSDSRNFLGWLSLIAPFVGFSAIGVVCGHLALKAVKRGEASNSGIALAGTIISWVFTGFVTLAVLGFVAIIAFAPRQDPAQDAVMKSNLKALQMAAAREIDDGQTPTLTLANHMYYVGNSIVAADSTVTDARLYTRGNDSFCIEIDYGDSLVRSIDDGGSFGYGC</sequence>
<dbReference type="RefSeq" id="WP_179398115.1">
    <property type="nucleotide sequence ID" value="NZ_BBRC01000006.1"/>
</dbReference>
<organism evidence="4 5">
    <name type="scientific">Demequina lutea</name>
    <dbReference type="NCBI Taxonomy" id="431489"/>
    <lineage>
        <taxon>Bacteria</taxon>
        <taxon>Bacillati</taxon>
        <taxon>Actinomycetota</taxon>
        <taxon>Actinomycetes</taxon>
        <taxon>Micrococcales</taxon>
        <taxon>Demequinaceae</taxon>
        <taxon>Demequina</taxon>
    </lineage>
</organism>